<dbReference type="EMBL" id="ABJB010017106">
    <property type="status" value="NOT_ANNOTATED_CDS"/>
    <property type="molecule type" value="Genomic_DNA"/>
</dbReference>
<dbReference type="VEuPathDB" id="VectorBase:ISCI006621"/>
<feature type="compositionally biased region" description="Polar residues" evidence="1">
    <location>
        <begin position="75"/>
        <end position="85"/>
    </location>
</feature>
<sequence length="134" mass="15319">MTKIKTSFENDYRNCRQKFRNTSSGILTRQSMHTKGRLAIILEWEKTQNLAATETKRRSFRSPLHAKQKTISVSPPLNIWSTNTAGDGKRKPSYPHSRLEEKELCNGQHNWKKKGATLDTERPTTVSSSAKGHH</sequence>
<evidence type="ECO:0000313" key="2">
    <source>
        <dbReference type="EMBL" id="EEC07254.1"/>
    </source>
</evidence>
<feature type="region of interest" description="Disordered" evidence="1">
    <location>
        <begin position="75"/>
        <end position="134"/>
    </location>
</feature>
<organism>
    <name type="scientific">Ixodes scapularis</name>
    <name type="common">Black-legged tick</name>
    <name type="synonym">Deer tick</name>
    <dbReference type="NCBI Taxonomy" id="6945"/>
    <lineage>
        <taxon>Eukaryota</taxon>
        <taxon>Metazoa</taxon>
        <taxon>Ecdysozoa</taxon>
        <taxon>Arthropoda</taxon>
        <taxon>Chelicerata</taxon>
        <taxon>Arachnida</taxon>
        <taxon>Acari</taxon>
        <taxon>Parasitiformes</taxon>
        <taxon>Ixodida</taxon>
        <taxon>Ixodoidea</taxon>
        <taxon>Ixodidae</taxon>
        <taxon>Ixodinae</taxon>
        <taxon>Ixodes</taxon>
    </lineage>
</organism>
<dbReference type="EnsemblMetazoa" id="ISCW006621-RA">
    <property type="protein sequence ID" value="ISCW006621-PA"/>
    <property type="gene ID" value="ISCW006621"/>
</dbReference>
<dbReference type="PaxDb" id="6945-B7PKY2"/>
<accession>B7PKY2</accession>
<keyword evidence="4" id="KW-1185">Reference proteome</keyword>
<dbReference type="HOGENOM" id="CLU_1898536_0_0_1"/>
<dbReference type="Proteomes" id="UP000001555">
    <property type="component" value="Unassembled WGS sequence"/>
</dbReference>
<dbReference type="AlphaFoldDB" id="B7PKY2"/>
<proteinExistence type="predicted"/>
<dbReference type="EMBL" id="DS736694">
    <property type="protein sequence ID" value="EEC07254.1"/>
    <property type="molecule type" value="Genomic_DNA"/>
</dbReference>
<reference evidence="2 4" key="1">
    <citation type="submission" date="2008-03" db="EMBL/GenBank/DDBJ databases">
        <title>Annotation of Ixodes scapularis.</title>
        <authorList>
            <consortium name="Ixodes scapularis Genome Project Consortium"/>
            <person name="Caler E."/>
            <person name="Hannick L.I."/>
            <person name="Bidwell S."/>
            <person name="Joardar V."/>
            <person name="Thiagarajan M."/>
            <person name="Amedeo P."/>
            <person name="Galinsky K.J."/>
            <person name="Schobel S."/>
            <person name="Inman J."/>
            <person name="Hostetler J."/>
            <person name="Miller J."/>
            <person name="Hammond M."/>
            <person name="Megy K."/>
            <person name="Lawson D."/>
            <person name="Kodira C."/>
            <person name="Sutton G."/>
            <person name="Meyer J."/>
            <person name="Hill C.A."/>
            <person name="Birren B."/>
            <person name="Nene V."/>
            <person name="Collins F."/>
            <person name="Alarcon-Chaidez F."/>
            <person name="Wikel S."/>
            <person name="Strausberg R."/>
        </authorList>
    </citation>
    <scope>NUCLEOTIDE SEQUENCE [LARGE SCALE GENOMIC DNA]</scope>
    <source>
        <strain evidence="4">Wikel</strain>
        <strain evidence="2">Wikel colony</strain>
    </source>
</reference>
<evidence type="ECO:0000313" key="4">
    <source>
        <dbReference type="Proteomes" id="UP000001555"/>
    </source>
</evidence>
<gene>
    <name evidence="2" type="ORF">IscW_ISCW006621</name>
</gene>
<name>B7PKY2_IXOSC</name>
<protein>
    <submittedName>
        <fullName evidence="2 3">Uncharacterized protein</fullName>
    </submittedName>
</protein>
<dbReference type="VEuPathDB" id="VectorBase:ISCW006621"/>
<dbReference type="InParanoid" id="B7PKY2"/>
<evidence type="ECO:0000313" key="3">
    <source>
        <dbReference type="EnsemblMetazoa" id="ISCW006621-PA"/>
    </source>
</evidence>
<feature type="compositionally biased region" description="Polar residues" evidence="1">
    <location>
        <begin position="123"/>
        <end position="134"/>
    </location>
</feature>
<evidence type="ECO:0000256" key="1">
    <source>
        <dbReference type="SAM" id="MobiDB-lite"/>
    </source>
</evidence>
<reference evidence="3" key="2">
    <citation type="submission" date="2020-05" db="UniProtKB">
        <authorList>
            <consortium name="EnsemblMetazoa"/>
        </authorList>
    </citation>
    <scope>IDENTIFICATION</scope>
    <source>
        <strain evidence="3">wikel</strain>
    </source>
</reference>